<name>A0A0H3MGF8_MYCBP</name>
<dbReference type="EMBL" id="AM408590">
    <property type="protein sequence ID" value="CAL72810.1"/>
    <property type="molecule type" value="Genomic_DNA"/>
</dbReference>
<evidence type="ECO:0000313" key="2">
    <source>
        <dbReference type="EMBL" id="CAL72810.1"/>
    </source>
</evidence>
<dbReference type="Proteomes" id="UP000001472">
    <property type="component" value="Chromosome"/>
</dbReference>
<feature type="region of interest" description="Disordered" evidence="1">
    <location>
        <begin position="175"/>
        <end position="209"/>
    </location>
</feature>
<dbReference type="HOGENOM" id="CLU_1314293_0_0_11"/>
<dbReference type="AlphaFoldDB" id="A0A0H3MGF8"/>
<feature type="compositionally biased region" description="Basic residues" evidence="1">
    <location>
        <begin position="75"/>
        <end position="88"/>
    </location>
</feature>
<reference evidence="2 3" key="1">
    <citation type="journal article" date="2007" name="Proc. Natl. Acad. Sci. U.S.A.">
        <title>Genome plasticity of BCG and impact on vaccine efficacy.</title>
        <authorList>
            <person name="Brosch R."/>
            <person name="Gordon S.V."/>
            <person name="Garnier T."/>
            <person name="Eiglmeier K."/>
            <person name="Frigui W."/>
            <person name="Valenti P."/>
            <person name="Dos Santos S."/>
            <person name="Duthoy S."/>
            <person name="Lacroix C."/>
            <person name="Garcia-Pelayo C."/>
            <person name="Inwald J.K."/>
            <person name="Golby P."/>
            <person name="Garcia J.N."/>
            <person name="Hewinson R.G."/>
            <person name="Behr M.A."/>
            <person name="Quail M.A."/>
            <person name="Churcher C."/>
            <person name="Barrell B.G."/>
            <person name="Parkhill J."/>
            <person name="Cole S.T."/>
        </authorList>
    </citation>
    <scope>NUCLEOTIDE SEQUENCE [LARGE SCALE GENOMIC DNA]</scope>
    <source>
        <strain evidence="3">BCG / Pasteur 1173P2</strain>
    </source>
</reference>
<organism evidence="2 3">
    <name type="scientific">Mycobacterium bovis (strain BCG / Pasteur 1173P2)</name>
    <dbReference type="NCBI Taxonomy" id="410289"/>
    <lineage>
        <taxon>Bacteria</taxon>
        <taxon>Bacillati</taxon>
        <taxon>Actinomycetota</taxon>
        <taxon>Actinomycetes</taxon>
        <taxon>Mycobacteriales</taxon>
        <taxon>Mycobacteriaceae</taxon>
        <taxon>Mycobacterium</taxon>
        <taxon>Mycobacterium tuberculosis complex</taxon>
    </lineage>
</organism>
<evidence type="ECO:0000256" key="1">
    <source>
        <dbReference type="SAM" id="MobiDB-lite"/>
    </source>
</evidence>
<feature type="compositionally biased region" description="Basic residues" evidence="1">
    <location>
        <begin position="52"/>
        <end position="67"/>
    </location>
</feature>
<feature type="compositionally biased region" description="Low complexity" evidence="1">
    <location>
        <begin position="89"/>
        <end position="103"/>
    </location>
</feature>
<feature type="region of interest" description="Disordered" evidence="1">
    <location>
        <begin position="1"/>
        <end position="116"/>
    </location>
</feature>
<gene>
    <name evidence="2" type="ordered locus">BCG_2822c</name>
</gene>
<proteinExistence type="predicted"/>
<protein>
    <submittedName>
        <fullName evidence="2">Uncharacterized protein</fullName>
    </submittedName>
</protein>
<evidence type="ECO:0000313" key="3">
    <source>
        <dbReference type="Proteomes" id="UP000001472"/>
    </source>
</evidence>
<sequence length="209" mass="22531">MHDHQVLAARHAHQGPHVLQQRPGFVAEAPRPKATPVDLLGRARQPRAGQHLPRRRATHPRGGHHRIQNLAVVPPHHRRQQQRGHSRRSIGSTSPSDDSASYSQRPRDVADPPVEASTLEGQEAVVTVELGGAVVDGVDDQGAGAVVPGTGHGSDEGIEEKIATETGALLLPVERQASEDEHWDRVGSGWPRPGRDGTRIRSMLPMASA</sequence>
<accession>A0A0H3MGF8</accession>
<feature type="compositionally biased region" description="Basic and acidic residues" evidence="1">
    <location>
        <begin position="176"/>
        <end position="185"/>
    </location>
</feature>
<dbReference type="KEGG" id="mbb:BCG_2822c"/>